<comment type="catalytic activity">
    <reaction evidence="6 7">
        <text>15,16-dihydrobiliverdin + oxidized 2[4Fe-4S]-[ferredoxin] = biliverdin IXalpha + reduced 2[4Fe-4S]-[ferredoxin] + 2 H(+)</text>
        <dbReference type="Rhea" id="RHEA:10168"/>
        <dbReference type="Rhea" id="RHEA-COMP:10002"/>
        <dbReference type="Rhea" id="RHEA-COMP:10004"/>
        <dbReference type="ChEBI" id="CHEBI:15378"/>
        <dbReference type="ChEBI" id="CHEBI:33722"/>
        <dbReference type="ChEBI" id="CHEBI:33723"/>
        <dbReference type="ChEBI" id="CHEBI:57899"/>
        <dbReference type="ChEBI" id="CHEBI:57991"/>
        <dbReference type="EC" id="1.3.7.2"/>
    </reaction>
</comment>
<accession>A0A024CIC6</accession>
<evidence type="ECO:0000256" key="6">
    <source>
        <dbReference type="ARBA" id="ARBA00048627"/>
    </source>
</evidence>
<keyword evidence="5 7" id="KW-0560">Oxidoreductase</keyword>
<dbReference type="PANTHER" id="PTHR34557:SF1">
    <property type="entry name" value="PHYTOCHROMOBILIN:FERREDOXIN OXIDOREDUCTASE, CHLOROPLASTIC"/>
    <property type="match status" value="1"/>
</dbReference>
<dbReference type="HAMAP" id="MF_00792">
    <property type="entry name" value="PebA"/>
    <property type="match status" value="1"/>
</dbReference>
<dbReference type="PANTHER" id="PTHR34557">
    <property type="entry name" value="PHYTOCHROMOBILIN:FERREDOXIN OXIDOREDUCTASE, CHLOROPLASTIC"/>
    <property type="match status" value="1"/>
</dbReference>
<reference evidence="8" key="1">
    <citation type="journal article" date="2014" name="FEMS Microbiol. Ecol.">
        <title>Development of a targeted metagenomic approach to study a genomic region involved in light harvesting in marine Synechococcus.</title>
        <authorList>
            <person name="Humily F."/>
            <person name="Farrant G.K."/>
            <person name="Marie D."/>
            <person name="Perennou M."/>
            <person name="Mazard S."/>
            <person name="Labadie K."/>
            <person name="Aury J.-M."/>
            <person name="Wincker P."/>
            <person name="Nicolas Segui A."/>
            <person name="Scanlan D.J."/>
            <person name="Garczarek L."/>
        </authorList>
    </citation>
    <scope>NUCLEOTIDE SEQUENCE</scope>
</reference>
<evidence type="ECO:0000256" key="5">
    <source>
        <dbReference type="ARBA" id="ARBA00023002"/>
    </source>
</evidence>
<dbReference type="InterPro" id="IPR009249">
    <property type="entry name" value="Ferredoxin-dep_bilin_Rdtase"/>
</dbReference>
<gene>
    <name evidence="7 8" type="primary">pebA</name>
</gene>
<evidence type="ECO:0000256" key="7">
    <source>
        <dbReference type="HAMAP-Rule" id="MF_00792"/>
    </source>
</evidence>
<evidence type="ECO:0000256" key="1">
    <source>
        <dbReference type="ARBA" id="ARBA00002328"/>
    </source>
</evidence>
<dbReference type="EMBL" id="KF846568">
    <property type="protein sequence ID" value="AHZ34172.1"/>
    <property type="molecule type" value="Genomic_DNA"/>
</dbReference>
<proteinExistence type="inferred from homology"/>
<evidence type="ECO:0000256" key="4">
    <source>
        <dbReference type="ARBA" id="ARBA00018659"/>
    </source>
</evidence>
<comment type="similarity">
    <text evidence="2 7">Belongs to the HY2 family.</text>
</comment>
<sequence length="236" mass="27191">MFDSFLNELHSDITKRGGSPLALPEGLEECKSSKSSSVIQSWLWDVPGFRRWRVTRLDAGDSLQVFNSVAYPDYNYDHPLMGVDLLWFGARQKLVAVLDFQPLIQDKDYLDRYFSGLKDLNQRFPDLNSEETMRSFDPNQYFSSWLLFCRGGAEQAELSLPNAFSAFLKAYWELHDNAKSIASTIPAEEVKILQEKYDVYSAERDPAHGLFTSHFGKDWSNRFLHEFLFPASSPHQ</sequence>
<name>A0A024CIC6_9SYNE</name>
<dbReference type="Gene3D" id="3.40.1500.20">
    <property type="match status" value="1"/>
</dbReference>
<dbReference type="Pfam" id="PF05996">
    <property type="entry name" value="Fe_bilin_red"/>
    <property type="match status" value="1"/>
</dbReference>
<dbReference type="AlphaFoldDB" id="A0A024CIC6"/>
<comment type="function">
    <text evidence="1 7">Catalyzes the two-electron reduction of biliverdin IX-alpha at the C15 methine bridge.</text>
</comment>
<dbReference type="InterPro" id="IPR023658">
    <property type="entry name" value="DiHydbiliverdin_OxRdtase"/>
</dbReference>
<dbReference type="EC" id="1.3.7.2" evidence="3 7"/>
<protein>
    <recommendedName>
        <fullName evidence="4 7">15,16-dihydrobiliverdin:ferredoxin oxidoreductase</fullName>
        <ecNumber evidence="3 7">1.3.7.2</ecNumber>
    </recommendedName>
</protein>
<evidence type="ECO:0000256" key="3">
    <source>
        <dbReference type="ARBA" id="ARBA00012717"/>
    </source>
</evidence>
<dbReference type="GO" id="GO:0050897">
    <property type="term" value="F:cobalt ion binding"/>
    <property type="evidence" value="ECO:0007669"/>
    <property type="project" value="InterPro"/>
</dbReference>
<evidence type="ECO:0000313" key="8">
    <source>
        <dbReference type="EMBL" id="AHZ34172.1"/>
    </source>
</evidence>
<dbReference type="GO" id="GO:0050617">
    <property type="term" value="F:15,16-dihydrobiliverdin:ferredoxin oxidoreductase activity"/>
    <property type="evidence" value="ECO:0007669"/>
    <property type="project" value="UniProtKB-UniRule"/>
</dbReference>
<dbReference type="GO" id="GO:0010024">
    <property type="term" value="P:phytochromobilin biosynthetic process"/>
    <property type="evidence" value="ECO:0007669"/>
    <property type="project" value="InterPro"/>
</dbReference>
<dbReference type="NCBIfam" id="NF009720">
    <property type="entry name" value="PRK13247.1"/>
    <property type="match status" value="1"/>
</dbReference>
<organism evidence="8">
    <name type="scientific">uncultured Synechococcus sp</name>
    <dbReference type="NCBI Taxonomy" id="154535"/>
    <lineage>
        <taxon>Bacteria</taxon>
        <taxon>Bacillati</taxon>
        <taxon>Cyanobacteriota</taxon>
        <taxon>Cyanophyceae</taxon>
        <taxon>Synechococcales</taxon>
        <taxon>Synechococcaceae</taxon>
        <taxon>Synechococcus</taxon>
        <taxon>environmental samples</taxon>
    </lineage>
</organism>
<evidence type="ECO:0000256" key="2">
    <source>
        <dbReference type="ARBA" id="ARBA00006908"/>
    </source>
</evidence>